<sequence length="50" mass="6102">MPQMSPIMWMTIMILSTTSIYQMKSMIIFESKDIQTKKEKKKMKKKMIKW</sequence>
<evidence type="ECO:0000313" key="2">
    <source>
        <dbReference type="EMBL" id="QWS05453.1"/>
    </source>
</evidence>
<protein>
    <submittedName>
        <fullName evidence="2">ATP synthase F0 subunit 8</fullName>
    </submittedName>
</protein>
<feature type="signal peptide" evidence="1">
    <location>
        <begin position="1"/>
        <end position="19"/>
    </location>
</feature>
<evidence type="ECO:0000256" key="1">
    <source>
        <dbReference type="SAM" id="SignalP"/>
    </source>
</evidence>
<proteinExistence type="predicted"/>
<keyword evidence="2" id="KW-0496">Mitochondrion</keyword>
<geneLocation type="mitochondrion" evidence="2"/>
<reference evidence="2" key="1">
    <citation type="journal article" date="2021" name="Int. J. Mol. Sci.">
        <title>Characterization of Three Complete Mitogenomes of Flatidae (Hemiptera: Fulgoroidea) and Compositional Heterogeneity Analysis in the Planthoppers' Mitochondrial Phylogenomics.</title>
        <authorList>
            <person name="Ai D."/>
            <person name="Peng L."/>
            <person name="Qin D."/>
            <person name="Zhang Y."/>
        </authorList>
    </citation>
    <scope>NUCLEOTIDE SEQUENCE</scope>
</reference>
<accession>A0A8H2SMZ9</accession>
<name>A0A8H2SMZ9_9HEMI</name>
<gene>
    <name evidence="2" type="primary">atp8</name>
</gene>
<keyword evidence="1" id="KW-0732">Signal</keyword>
<organism evidence="2">
    <name type="scientific">Cromna sinensis</name>
    <dbReference type="NCBI Taxonomy" id="2844952"/>
    <lineage>
        <taxon>Eukaryota</taxon>
        <taxon>Metazoa</taxon>
        <taxon>Ecdysozoa</taxon>
        <taxon>Arthropoda</taxon>
        <taxon>Hexapoda</taxon>
        <taxon>Insecta</taxon>
        <taxon>Pterygota</taxon>
        <taxon>Neoptera</taxon>
        <taxon>Paraneoptera</taxon>
        <taxon>Hemiptera</taxon>
        <taxon>Auchenorrhyncha</taxon>
        <taxon>Fulgoroidea</taxon>
        <taxon>Flatidae</taxon>
        <taxon>Flatinae</taxon>
        <taxon>Lawanini</taxon>
        <taxon>Cromna</taxon>
    </lineage>
</organism>
<dbReference type="AlphaFoldDB" id="A0A8H2SMZ9"/>
<dbReference type="EMBL" id="MW872012">
    <property type="protein sequence ID" value="QWS05453.1"/>
    <property type="molecule type" value="Genomic_DNA"/>
</dbReference>
<feature type="chain" id="PRO_5034636413" evidence="1">
    <location>
        <begin position="20"/>
        <end position="50"/>
    </location>
</feature>